<evidence type="ECO:0000313" key="2">
    <source>
        <dbReference type="EMBL" id="GBP89002.1"/>
    </source>
</evidence>
<sequence length="152" mass="16587">MMDDGQTPGGGAAVGPGVNLRRALGPPPTAARVQRPPRQSGSVLLRKCAVPSLAQAIWTSIYATLAPLRSPDTKPVNIPFIKHLSTHTPRGALLTICPSARMGSASITKSGFETAKHISDIRNDRYRERDEVNGKRDRLLNRGWDRNRNRGE</sequence>
<protein>
    <submittedName>
        <fullName evidence="2">Uncharacterized protein</fullName>
    </submittedName>
</protein>
<dbReference type="EMBL" id="BGZK01001970">
    <property type="protein sequence ID" value="GBP89002.1"/>
    <property type="molecule type" value="Genomic_DNA"/>
</dbReference>
<proteinExistence type="predicted"/>
<feature type="region of interest" description="Disordered" evidence="1">
    <location>
        <begin position="1"/>
        <end position="40"/>
    </location>
</feature>
<name>A0A4C1ZNU2_EUMVA</name>
<evidence type="ECO:0000256" key="1">
    <source>
        <dbReference type="SAM" id="MobiDB-lite"/>
    </source>
</evidence>
<comment type="caution">
    <text evidence="2">The sequence shown here is derived from an EMBL/GenBank/DDBJ whole genome shotgun (WGS) entry which is preliminary data.</text>
</comment>
<reference evidence="2 3" key="1">
    <citation type="journal article" date="2019" name="Commun. Biol.">
        <title>The bagworm genome reveals a unique fibroin gene that provides high tensile strength.</title>
        <authorList>
            <person name="Kono N."/>
            <person name="Nakamura H."/>
            <person name="Ohtoshi R."/>
            <person name="Tomita M."/>
            <person name="Numata K."/>
            <person name="Arakawa K."/>
        </authorList>
    </citation>
    <scope>NUCLEOTIDE SEQUENCE [LARGE SCALE GENOMIC DNA]</scope>
</reference>
<keyword evidence="3" id="KW-1185">Reference proteome</keyword>
<dbReference type="Proteomes" id="UP000299102">
    <property type="component" value="Unassembled WGS sequence"/>
</dbReference>
<organism evidence="2 3">
    <name type="scientific">Eumeta variegata</name>
    <name type="common">Bagworm moth</name>
    <name type="synonym">Eumeta japonica</name>
    <dbReference type="NCBI Taxonomy" id="151549"/>
    <lineage>
        <taxon>Eukaryota</taxon>
        <taxon>Metazoa</taxon>
        <taxon>Ecdysozoa</taxon>
        <taxon>Arthropoda</taxon>
        <taxon>Hexapoda</taxon>
        <taxon>Insecta</taxon>
        <taxon>Pterygota</taxon>
        <taxon>Neoptera</taxon>
        <taxon>Endopterygota</taxon>
        <taxon>Lepidoptera</taxon>
        <taxon>Glossata</taxon>
        <taxon>Ditrysia</taxon>
        <taxon>Tineoidea</taxon>
        <taxon>Psychidae</taxon>
        <taxon>Oiketicinae</taxon>
        <taxon>Eumeta</taxon>
    </lineage>
</organism>
<accession>A0A4C1ZNU2</accession>
<dbReference type="AlphaFoldDB" id="A0A4C1ZNU2"/>
<gene>
    <name evidence="2" type="ORF">EVAR_62346_1</name>
</gene>
<feature type="region of interest" description="Disordered" evidence="1">
    <location>
        <begin position="130"/>
        <end position="152"/>
    </location>
</feature>
<evidence type="ECO:0000313" key="3">
    <source>
        <dbReference type="Proteomes" id="UP000299102"/>
    </source>
</evidence>